<evidence type="ECO:0000313" key="3">
    <source>
        <dbReference type="EMBL" id="MFG6457594.1"/>
    </source>
</evidence>
<dbReference type="RefSeq" id="WP_394488453.1">
    <property type="nucleotide sequence ID" value="NZ_JBIGIA010000008.1"/>
</dbReference>
<dbReference type="EC" id="3.4.-.-" evidence="3"/>
<feature type="transmembrane region" description="Helical" evidence="1">
    <location>
        <begin position="140"/>
        <end position="160"/>
    </location>
</feature>
<keyword evidence="4" id="KW-1185">Reference proteome</keyword>
<gene>
    <name evidence="3" type="ORF">ACG00X_12200</name>
</gene>
<protein>
    <submittedName>
        <fullName evidence="3">CPBP family intramembrane glutamic endopeptidase</fullName>
        <ecNumber evidence="3">3.4.-.-</ecNumber>
    </submittedName>
</protein>
<dbReference type="Pfam" id="PF02517">
    <property type="entry name" value="Rce1-like"/>
    <property type="match status" value="1"/>
</dbReference>
<keyword evidence="1" id="KW-1133">Transmembrane helix</keyword>
<dbReference type="InterPro" id="IPR003675">
    <property type="entry name" value="Rce1/LyrA-like_dom"/>
</dbReference>
<comment type="caution">
    <text evidence="3">The sequence shown here is derived from an EMBL/GenBank/DDBJ whole genome shotgun (WGS) entry which is preliminary data.</text>
</comment>
<organism evidence="3 4">
    <name type="scientific">Pelomonas nitida</name>
    <dbReference type="NCBI Taxonomy" id="3299027"/>
    <lineage>
        <taxon>Bacteria</taxon>
        <taxon>Pseudomonadati</taxon>
        <taxon>Pseudomonadota</taxon>
        <taxon>Betaproteobacteria</taxon>
        <taxon>Burkholderiales</taxon>
        <taxon>Sphaerotilaceae</taxon>
        <taxon>Roseateles</taxon>
    </lineage>
</organism>
<keyword evidence="1" id="KW-0812">Transmembrane</keyword>
<keyword evidence="3" id="KW-0378">Hydrolase</keyword>
<dbReference type="Proteomes" id="UP001606305">
    <property type="component" value="Unassembled WGS sequence"/>
</dbReference>
<reference evidence="3 4" key="1">
    <citation type="submission" date="2024-09" db="EMBL/GenBank/DDBJ databases">
        <title>Novel species of the genus Pelomonas and Roseateles isolated from streams.</title>
        <authorList>
            <person name="Lu H."/>
        </authorList>
    </citation>
    <scope>NUCLEOTIDE SEQUENCE [LARGE SCALE GENOMIC DNA]</scope>
    <source>
        <strain evidence="3 4">BYS96W</strain>
    </source>
</reference>
<keyword evidence="1" id="KW-0472">Membrane</keyword>
<feature type="transmembrane region" description="Helical" evidence="1">
    <location>
        <begin position="117"/>
        <end position="133"/>
    </location>
</feature>
<dbReference type="GO" id="GO:0016787">
    <property type="term" value="F:hydrolase activity"/>
    <property type="evidence" value="ECO:0007669"/>
    <property type="project" value="UniProtKB-KW"/>
</dbReference>
<name>A0ABW7G6M5_9BURK</name>
<evidence type="ECO:0000256" key="1">
    <source>
        <dbReference type="SAM" id="Phobius"/>
    </source>
</evidence>
<accession>A0ABW7G6M5</accession>
<sequence length="176" mass="18813">MSTSATSPSFSINADGLLIGRTVGVCLLLDLLYRITCWMTGAPYYSPAFERTMEQIGPIPFALLAVTVGPVQETLVFQAVPVALIHRVFEKSRHAALATSALLFGAAHLIYGWQYGLFGVLGGVVFCSAYLARERQPIRAIAVVSLAHAVNNLFFVLVAVHDGKLPLAAALRGPTA</sequence>
<evidence type="ECO:0000259" key="2">
    <source>
        <dbReference type="Pfam" id="PF02517"/>
    </source>
</evidence>
<proteinExistence type="predicted"/>
<dbReference type="EMBL" id="JBIGIA010000008">
    <property type="protein sequence ID" value="MFG6457594.1"/>
    <property type="molecule type" value="Genomic_DNA"/>
</dbReference>
<evidence type="ECO:0000313" key="4">
    <source>
        <dbReference type="Proteomes" id="UP001606305"/>
    </source>
</evidence>
<feature type="domain" description="CAAX prenyl protease 2/Lysostaphin resistance protein A-like" evidence="2">
    <location>
        <begin position="57"/>
        <end position="154"/>
    </location>
</feature>